<evidence type="ECO:0000313" key="2">
    <source>
        <dbReference type="Proteomes" id="UP000249915"/>
    </source>
</evidence>
<dbReference type="SUPFAM" id="SSF57850">
    <property type="entry name" value="RING/U-box"/>
    <property type="match status" value="1"/>
</dbReference>
<reference evidence="1 2" key="1">
    <citation type="submission" date="2016-07" db="EMBL/GenBank/DDBJ databases">
        <title>Draft genome sequence of Prauserella muralis DSM 45305, isolated from a mould-covered wall in an indoor environment.</title>
        <authorList>
            <person name="Ruckert C."/>
            <person name="Albersmeier A."/>
            <person name="Jiang C.-L."/>
            <person name="Jiang Y."/>
            <person name="Kalinowski J."/>
            <person name="Schneider O."/>
            <person name="Winkler A."/>
            <person name="Zotchev S.B."/>
        </authorList>
    </citation>
    <scope>NUCLEOTIDE SEQUENCE [LARGE SCALE GENOMIC DNA]</scope>
    <source>
        <strain evidence="1 2">DSM 45305</strain>
        <plasmid evidence="2">ppmurdsm45305</plasmid>
    </source>
</reference>
<gene>
    <name evidence="1" type="ORF">BAY60_35920</name>
</gene>
<geneLocation type="plasmid" evidence="2">
    <name>ppmurdsm45305</name>
</geneLocation>
<protein>
    <submittedName>
        <fullName evidence="1">Uncharacterized protein</fullName>
    </submittedName>
</protein>
<dbReference type="Proteomes" id="UP000249915">
    <property type="component" value="Plasmid pPmurDSM45305"/>
</dbReference>
<proteinExistence type="predicted"/>
<keyword evidence="2" id="KW-1185">Reference proteome</keyword>
<name>A0A2V4ADC0_9PSEU</name>
<organism evidence="1 2">
    <name type="scientific">Prauserella muralis</name>
    <dbReference type="NCBI Taxonomy" id="588067"/>
    <lineage>
        <taxon>Bacteria</taxon>
        <taxon>Bacillati</taxon>
        <taxon>Actinomycetota</taxon>
        <taxon>Actinomycetes</taxon>
        <taxon>Pseudonocardiales</taxon>
        <taxon>Pseudonocardiaceae</taxon>
        <taxon>Prauserella</taxon>
    </lineage>
</organism>
<sequence>MQHRRSRAAQRAIRLHMHLSGVPYTVAARRVRAAQREYERQVQLLAAAASRKPRRCAEGGCESVDLVTGGISLVDSHSFTCYHCGWEVCVVCGRKPVNHGFELCGCADEAIRAHATAYAAPVDGVHPE</sequence>
<dbReference type="EMBL" id="MASW01000024">
    <property type="protein sequence ID" value="PXY16584.1"/>
    <property type="molecule type" value="Genomic_DNA"/>
</dbReference>
<keyword evidence="1" id="KW-0614">Plasmid</keyword>
<dbReference type="AlphaFoldDB" id="A0A2V4ADC0"/>
<comment type="caution">
    <text evidence="1">The sequence shown here is derived from an EMBL/GenBank/DDBJ whole genome shotgun (WGS) entry which is preliminary data.</text>
</comment>
<dbReference type="RefSeq" id="WP_112278826.1">
    <property type="nucleotide sequence ID" value="NZ_CM009984.1"/>
</dbReference>
<accession>A0A2V4ADC0</accession>
<dbReference type="OrthoDB" id="5198689at2"/>
<evidence type="ECO:0000313" key="1">
    <source>
        <dbReference type="EMBL" id="PXY16584.1"/>
    </source>
</evidence>